<feature type="region of interest" description="Disordered" evidence="1">
    <location>
        <begin position="53"/>
        <end position="107"/>
    </location>
</feature>
<feature type="region of interest" description="Disordered" evidence="1">
    <location>
        <begin position="140"/>
        <end position="162"/>
    </location>
</feature>
<name>A0A444DKZ6_ENSVE</name>
<feature type="compositionally biased region" description="Basic residues" evidence="1">
    <location>
        <begin position="58"/>
        <end position="67"/>
    </location>
</feature>
<dbReference type="Proteomes" id="UP000290560">
    <property type="component" value="Unassembled WGS sequence"/>
</dbReference>
<dbReference type="EMBL" id="KV875673">
    <property type="protein sequence ID" value="RZR72368.1"/>
    <property type="molecule type" value="Genomic_DNA"/>
</dbReference>
<sequence length="162" mass="18563">MITYDAVLALCTPERCSQAKITNLDLPEMAIDEYVVTLEVSVYHGRIVAVQSPDPSRRTHFPRRHAPHAVSATWRLPVASLTKSDTRKKERGNQEKSKQKKRRQLSAVEVRRRWRNTEVEMPLDARLSFVVLVREDAEELPAKPRVVDPQHDPGHVDDPQGR</sequence>
<evidence type="ECO:0000313" key="2">
    <source>
        <dbReference type="EMBL" id="RZR72368.1"/>
    </source>
</evidence>
<gene>
    <name evidence="2" type="ORF">BHM03_00012938</name>
</gene>
<reference evidence="2" key="1">
    <citation type="journal article" date="2018" name="Data Brief">
        <title>Genome sequence data from 17 accessions of Ensete ventricosum, a staple food crop for millions in Ethiopia.</title>
        <authorList>
            <person name="Yemataw Z."/>
            <person name="Muzemil S."/>
            <person name="Ambachew D."/>
            <person name="Tripathi L."/>
            <person name="Tesfaye K."/>
            <person name="Chala A."/>
            <person name="Farbos A."/>
            <person name="O'Neill P."/>
            <person name="Moore K."/>
            <person name="Grant M."/>
            <person name="Studholme D.J."/>
        </authorList>
    </citation>
    <scope>NUCLEOTIDE SEQUENCE [LARGE SCALE GENOMIC DNA]</scope>
    <source>
        <tissue evidence="2">Leaf</tissue>
    </source>
</reference>
<dbReference type="AlphaFoldDB" id="A0A444DKZ6"/>
<evidence type="ECO:0000256" key="1">
    <source>
        <dbReference type="SAM" id="MobiDB-lite"/>
    </source>
</evidence>
<organism evidence="2">
    <name type="scientific">Ensete ventricosum</name>
    <name type="common">Abyssinian banana</name>
    <name type="synonym">Musa ensete</name>
    <dbReference type="NCBI Taxonomy" id="4639"/>
    <lineage>
        <taxon>Eukaryota</taxon>
        <taxon>Viridiplantae</taxon>
        <taxon>Streptophyta</taxon>
        <taxon>Embryophyta</taxon>
        <taxon>Tracheophyta</taxon>
        <taxon>Spermatophyta</taxon>
        <taxon>Magnoliopsida</taxon>
        <taxon>Liliopsida</taxon>
        <taxon>Zingiberales</taxon>
        <taxon>Musaceae</taxon>
        <taxon>Ensete</taxon>
    </lineage>
</organism>
<protein>
    <submittedName>
        <fullName evidence="2">Uncharacterized protein</fullName>
    </submittedName>
</protein>
<accession>A0A444DKZ6</accession>
<feature type="compositionally biased region" description="Basic and acidic residues" evidence="1">
    <location>
        <begin position="84"/>
        <end position="97"/>
    </location>
</feature>
<proteinExistence type="predicted"/>